<dbReference type="PANTHER" id="PTHR46211">
    <property type="entry name" value="GLYCEROPHOSPHORYL DIESTER PHOSPHODIESTERASE"/>
    <property type="match status" value="1"/>
</dbReference>
<proteinExistence type="predicted"/>
<keyword evidence="4" id="KW-1185">Reference proteome</keyword>
<dbReference type="InterPro" id="IPR017946">
    <property type="entry name" value="PLC-like_Pdiesterase_TIM-brl"/>
</dbReference>
<dbReference type="Gene3D" id="3.20.20.190">
    <property type="entry name" value="Phosphatidylinositol (PI) phosphodiesterase"/>
    <property type="match status" value="1"/>
</dbReference>
<protein>
    <submittedName>
        <fullName evidence="3">Glycerophosphoryl diester phosphodiesterase</fullName>
    </submittedName>
</protein>
<dbReference type="EMBL" id="FNXY01000004">
    <property type="protein sequence ID" value="SEJ03066.1"/>
    <property type="molecule type" value="Genomic_DNA"/>
</dbReference>
<evidence type="ECO:0000313" key="4">
    <source>
        <dbReference type="Proteomes" id="UP000199532"/>
    </source>
</evidence>
<dbReference type="RefSeq" id="WP_090336380.1">
    <property type="nucleotide sequence ID" value="NZ_FNXY01000004.1"/>
</dbReference>
<sequence length="258" mass="29040">MKKCILFLLTGFLFLSAEGYAQKEKSRTKVIAHRGAWKNTAATENSIAALKAAIKMECYGTEFDVHMSSDSVLFVHHDHIIQGRNIEKASSAELSTLKLSNGENLPTLVAYLKAGKTQNKTRLILEVKPSLVSKERSLILAEKCVDLVKSMGLGKMTDYISFDFDVCKKVKALAPKAEVTYLNGEKSPEEISLAGLSGIDYPYPSFQKNPQWIKQSHDLKLTTNVWTVNDKSMMDWFIEKKINYITTNEPELLMQLLR</sequence>
<gene>
    <name evidence="3" type="ORF">SAMN04487995_3120</name>
</gene>
<name>A0A1H6VH86_9BACT</name>
<evidence type="ECO:0000259" key="2">
    <source>
        <dbReference type="PROSITE" id="PS51704"/>
    </source>
</evidence>
<dbReference type="InterPro" id="IPR030395">
    <property type="entry name" value="GP_PDE_dom"/>
</dbReference>
<dbReference type="OrthoDB" id="384721at2"/>
<dbReference type="GO" id="GO:0006629">
    <property type="term" value="P:lipid metabolic process"/>
    <property type="evidence" value="ECO:0007669"/>
    <property type="project" value="InterPro"/>
</dbReference>
<evidence type="ECO:0000256" key="1">
    <source>
        <dbReference type="SAM" id="SignalP"/>
    </source>
</evidence>
<dbReference type="PANTHER" id="PTHR46211:SF1">
    <property type="entry name" value="GLYCEROPHOSPHODIESTER PHOSPHODIESTERASE, CYTOPLASMIC"/>
    <property type="match status" value="1"/>
</dbReference>
<keyword evidence="1" id="KW-0732">Signal</keyword>
<dbReference type="Pfam" id="PF03009">
    <property type="entry name" value="GDPD"/>
    <property type="match status" value="1"/>
</dbReference>
<dbReference type="AlphaFoldDB" id="A0A1H6VH86"/>
<dbReference type="PROSITE" id="PS51704">
    <property type="entry name" value="GP_PDE"/>
    <property type="match status" value="1"/>
</dbReference>
<dbReference type="STRING" id="408657.SAMN04487995_3120"/>
<dbReference type="GO" id="GO:0008081">
    <property type="term" value="F:phosphoric diester hydrolase activity"/>
    <property type="evidence" value="ECO:0007669"/>
    <property type="project" value="InterPro"/>
</dbReference>
<organism evidence="3 4">
    <name type="scientific">Dyadobacter koreensis</name>
    <dbReference type="NCBI Taxonomy" id="408657"/>
    <lineage>
        <taxon>Bacteria</taxon>
        <taxon>Pseudomonadati</taxon>
        <taxon>Bacteroidota</taxon>
        <taxon>Cytophagia</taxon>
        <taxon>Cytophagales</taxon>
        <taxon>Spirosomataceae</taxon>
        <taxon>Dyadobacter</taxon>
    </lineage>
</organism>
<feature type="chain" id="PRO_5011765848" evidence="1">
    <location>
        <begin position="22"/>
        <end position="258"/>
    </location>
</feature>
<feature type="signal peptide" evidence="1">
    <location>
        <begin position="1"/>
        <end position="21"/>
    </location>
</feature>
<reference evidence="3 4" key="1">
    <citation type="submission" date="2016-10" db="EMBL/GenBank/DDBJ databases">
        <authorList>
            <person name="de Groot N.N."/>
        </authorList>
    </citation>
    <scope>NUCLEOTIDE SEQUENCE [LARGE SCALE GENOMIC DNA]</scope>
    <source>
        <strain evidence="3 4">DSM 19938</strain>
    </source>
</reference>
<dbReference type="Proteomes" id="UP000199532">
    <property type="component" value="Unassembled WGS sequence"/>
</dbReference>
<accession>A0A1H6VH86</accession>
<feature type="domain" description="GP-PDE" evidence="2">
    <location>
        <begin position="28"/>
        <end position="257"/>
    </location>
</feature>
<dbReference type="SUPFAM" id="SSF51695">
    <property type="entry name" value="PLC-like phosphodiesterases"/>
    <property type="match status" value="1"/>
</dbReference>
<evidence type="ECO:0000313" key="3">
    <source>
        <dbReference type="EMBL" id="SEJ03066.1"/>
    </source>
</evidence>